<accession>A0A3M7S205</accession>
<gene>
    <name evidence="2" type="ORF">BpHYR1_034780</name>
</gene>
<reference evidence="2 3" key="1">
    <citation type="journal article" date="2018" name="Sci. Rep.">
        <title>Genomic signatures of local adaptation to the degree of environmental predictability in rotifers.</title>
        <authorList>
            <person name="Franch-Gras L."/>
            <person name="Hahn C."/>
            <person name="Garcia-Roger E.M."/>
            <person name="Carmona M.J."/>
            <person name="Serra M."/>
            <person name="Gomez A."/>
        </authorList>
    </citation>
    <scope>NUCLEOTIDE SEQUENCE [LARGE SCALE GENOMIC DNA]</scope>
    <source>
        <strain evidence="2">HYR1</strain>
    </source>
</reference>
<protein>
    <submittedName>
        <fullName evidence="2">Uncharacterized protein</fullName>
    </submittedName>
</protein>
<evidence type="ECO:0000256" key="1">
    <source>
        <dbReference type="SAM" id="Phobius"/>
    </source>
</evidence>
<keyword evidence="1" id="KW-0812">Transmembrane</keyword>
<organism evidence="2 3">
    <name type="scientific">Brachionus plicatilis</name>
    <name type="common">Marine rotifer</name>
    <name type="synonym">Brachionus muelleri</name>
    <dbReference type="NCBI Taxonomy" id="10195"/>
    <lineage>
        <taxon>Eukaryota</taxon>
        <taxon>Metazoa</taxon>
        <taxon>Spiralia</taxon>
        <taxon>Gnathifera</taxon>
        <taxon>Rotifera</taxon>
        <taxon>Eurotatoria</taxon>
        <taxon>Monogononta</taxon>
        <taxon>Pseudotrocha</taxon>
        <taxon>Ploima</taxon>
        <taxon>Brachionidae</taxon>
        <taxon>Brachionus</taxon>
    </lineage>
</organism>
<dbReference type="Proteomes" id="UP000276133">
    <property type="component" value="Unassembled WGS sequence"/>
</dbReference>
<dbReference type="EMBL" id="REGN01002164">
    <property type="protein sequence ID" value="RNA29792.1"/>
    <property type="molecule type" value="Genomic_DNA"/>
</dbReference>
<proteinExistence type="predicted"/>
<feature type="transmembrane region" description="Helical" evidence="1">
    <location>
        <begin position="28"/>
        <end position="45"/>
    </location>
</feature>
<keyword evidence="3" id="KW-1185">Reference proteome</keyword>
<keyword evidence="1" id="KW-0472">Membrane</keyword>
<comment type="caution">
    <text evidence="2">The sequence shown here is derived from an EMBL/GenBank/DDBJ whole genome shotgun (WGS) entry which is preliminary data.</text>
</comment>
<evidence type="ECO:0000313" key="2">
    <source>
        <dbReference type="EMBL" id="RNA29792.1"/>
    </source>
</evidence>
<evidence type="ECO:0000313" key="3">
    <source>
        <dbReference type="Proteomes" id="UP000276133"/>
    </source>
</evidence>
<name>A0A3M7S205_BRAPC</name>
<dbReference type="AlphaFoldDB" id="A0A3M7S205"/>
<keyword evidence="1" id="KW-1133">Transmembrane helix</keyword>
<sequence>MGSIIPLWVLTLEHQTAVTHSKCSGSTAWLSLFVSIFLSLLKYLLQIFLTGEALFAVKVACCSILSSNKGQCFNLGLPTSLNLITFKNTIFSAFIIYNIFN</sequence>